<dbReference type="InterPro" id="IPR006665">
    <property type="entry name" value="OmpA-like"/>
</dbReference>
<name>A0A560IXE3_9PROT</name>
<gene>
    <name evidence="10" type="ORF">FBZ92_10318</name>
</gene>
<evidence type="ECO:0000259" key="9">
    <source>
        <dbReference type="PROSITE" id="PS51123"/>
    </source>
</evidence>
<dbReference type="OrthoDB" id="7348512at2"/>
<sequence>MSEPDALPPPIPGFLPSLAPKAQAPKRIWLISFTDFVCLMLSFFVMLYGMTAPDARREQVLQAIFGGSPAEQHGNGNLDRGKATDLGYLGRVMERQLSSDPALAAVRVIHAGDRLVAALPEEALFAPGGTTLSSAGSAILFALGGVVSNVANAVEVVGHTDLNTIGPGPIGPNSIAPGTIANAAYPSNWELSLARGRTIALALARAGYAEPITVRGQADGAGPAALGAATDAERASADRRIDIVIREYAARDGKPPS</sequence>
<dbReference type="PROSITE" id="PS51123">
    <property type="entry name" value="OMPA_2"/>
    <property type="match status" value="1"/>
</dbReference>
<evidence type="ECO:0000256" key="1">
    <source>
        <dbReference type="ARBA" id="ARBA00004162"/>
    </source>
</evidence>
<evidence type="ECO:0000256" key="3">
    <source>
        <dbReference type="ARBA" id="ARBA00022475"/>
    </source>
</evidence>
<evidence type="ECO:0000313" key="10">
    <source>
        <dbReference type="EMBL" id="TWB63527.1"/>
    </source>
</evidence>
<dbReference type="EMBL" id="VITT01000003">
    <property type="protein sequence ID" value="TWB63527.1"/>
    <property type="molecule type" value="Genomic_DNA"/>
</dbReference>
<evidence type="ECO:0000256" key="4">
    <source>
        <dbReference type="ARBA" id="ARBA00022692"/>
    </source>
</evidence>
<dbReference type="SUPFAM" id="SSF103088">
    <property type="entry name" value="OmpA-like"/>
    <property type="match status" value="1"/>
</dbReference>
<dbReference type="Proteomes" id="UP000318050">
    <property type="component" value="Unassembled WGS sequence"/>
</dbReference>
<proteinExistence type="inferred from homology"/>
<dbReference type="PANTHER" id="PTHR30329:SF21">
    <property type="entry name" value="LIPOPROTEIN YIAD-RELATED"/>
    <property type="match status" value="1"/>
</dbReference>
<evidence type="ECO:0000256" key="5">
    <source>
        <dbReference type="ARBA" id="ARBA00022989"/>
    </source>
</evidence>
<comment type="subcellular location">
    <subcellularLocation>
        <location evidence="1">Cell membrane</location>
        <topology evidence="1">Single-pass membrane protein</topology>
    </subcellularLocation>
</comment>
<dbReference type="Gene3D" id="3.30.1330.60">
    <property type="entry name" value="OmpA-like domain"/>
    <property type="match status" value="1"/>
</dbReference>
<dbReference type="InterPro" id="IPR025713">
    <property type="entry name" value="MotB-like_N_dom"/>
</dbReference>
<feature type="domain" description="OmpA-like" evidence="9">
    <location>
        <begin position="112"/>
        <end position="249"/>
    </location>
</feature>
<dbReference type="GO" id="GO:0005886">
    <property type="term" value="C:plasma membrane"/>
    <property type="evidence" value="ECO:0007669"/>
    <property type="project" value="UniProtKB-SubCell"/>
</dbReference>
<dbReference type="Pfam" id="PF13677">
    <property type="entry name" value="MotB_plug"/>
    <property type="match status" value="1"/>
</dbReference>
<feature type="transmembrane region" description="Helical" evidence="8">
    <location>
        <begin position="28"/>
        <end position="49"/>
    </location>
</feature>
<evidence type="ECO:0000313" key="11">
    <source>
        <dbReference type="Proteomes" id="UP000318050"/>
    </source>
</evidence>
<keyword evidence="4 8" id="KW-0812">Transmembrane</keyword>
<keyword evidence="5 8" id="KW-1133">Transmembrane helix</keyword>
<accession>A0A560IXE3</accession>
<keyword evidence="6 7" id="KW-0472">Membrane</keyword>
<reference evidence="10 11" key="1">
    <citation type="submission" date="2019-06" db="EMBL/GenBank/DDBJ databases">
        <title>Genomic Encyclopedia of Type Strains, Phase IV (KMG-V): Genome sequencing to study the core and pangenomes of soil and plant-associated prokaryotes.</title>
        <authorList>
            <person name="Whitman W."/>
        </authorList>
    </citation>
    <scope>NUCLEOTIDE SEQUENCE [LARGE SCALE GENOMIC DNA]</scope>
    <source>
        <strain evidence="10 11">BR 11140</strain>
    </source>
</reference>
<organism evidence="10 11">
    <name type="scientific">Nitrospirillum amazonense</name>
    <dbReference type="NCBI Taxonomy" id="28077"/>
    <lineage>
        <taxon>Bacteria</taxon>
        <taxon>Pseudomonadati</taxon>
        <taxon>Pseudomonadota</taxon>
        <taxon>Alphaproteobacteria</taxon>
        <taxon>Rhodospirillales</taxon>
        <taxon>Azospirillaceae</taxon>
        <taxon>Nitrospirillum</taxon>
    </lineage>
</organism>
<comment type="similarity">
    <text evidence="2">Belongs to the MotB family.</text>
</comment>
<evidence type="ECO:0000256" key="8">
    <source>
        <dbReference type="SAM" id="Phobius"/>
    </source>
</evidence>
<dbReference type="AlphaFoldDB" id="A0A560IXE3"/>
<comment type="caution">
    <text evidence="10">The sequence shown here is derived from an EMBL/GenBank/DDBJ whole genome shotgun (WGS) entry which is preliminary data.</text>
</comment>
<dbReference type="PANTHER" id="PTHR30329">
    <property type="entry name" value="STATOR ELEMENT OF FLAGELLAR MOTOR COMPLEX"/>
    <property type="match status" value="1"/>
</dbReference>
<evidence type="ECO:0000256" key="7">
    <source>
        <dbReference type="PROSITE-ProRule" id="PRU00473"/>
    </source>
</evidence>
<evidence type="ECO:0000256" key="6">
    <source>
        <dbReference type="ARBA" id="ARBA00023136"/>
    </source>
</evidence>
<evidence type="ECO:0000256" key="2">
    <source>
        <dbReference type="ARBA" id="ARBA00008914"/>
    </source>
</evidence>
<keyword evidence="3" id="KW-1003">Cell membrane</keyword>
<protein>
    <submittedName>
        <fullName evidence="10">Chemotaxis protein MotB</fullName>
    </submittedName>
</protein>
<dbReference type="InterPro" id="IPR050330">
    <property type="entry name" value="Bact_OuterMem_StrucFunc"/>
</dbReference>
<dbReference type="InterPro" id="IPR036737">
    <property type="entry name" value="OmpA-like_sf"/>
</dbReference>